<dbReference type="InterPro" id="IPR001849">
    <property type="entry name" value="PH_domain"/>
</dbReference>
<dbReference type="SUPFAM" id="SSF140741">
    <property type="entry name" value="RUN domain-like"/>
    <property type="match status" value="1"/>
</dbReference>
<accession>A0A6P7TQJ5</accession>
<gene>
    <name evidence="9" type="primary">LOC115224459</name>
</gene>
<feature type="compositionally biased region" description="Acidic residues" evidence="5">
    <location>
        <begin position="500"/>
        <end position="509"/>
    </location>
</feature>
<keyword evidence="4" id="KW-0458">Lysosome</keyword>
<sequence>MKNTMTSSADRMRLKDKIITNVARAIKGIHEYQLCTGESEVVLTNNTWHCHRLCEHLDHAFLHGLRHITHGYWKLVTEFTRKEAVKEIKHLQRITTDLGRGRAWLFLALNENLLESYMRCFLENTSVVKKYYVREALVLDQQRMNVLVTLTSGLDFASFQLEYDLPYLDLNASPPKSKPQSDAASAEDEDKVSLCSMESFASRNSLSAISSSMIESTVTATDSDCGSVNSDNGSLNNSFHLPKLYHVGSLDSGYYCGVDSSTSHRQSRGSLTMSDSMSLSSISSNTEDCRFRRIENVLPNSHVDGENNLEVIHVKSKVLKRKKREQPRMKKDAIGKNHLANTDNATLVKTNATTTNRTRAATITAATSLRTTPRNISVITTKPTPVSKSNPMLSVPEKDTLSNSYSKAVKNNKVLQKKAVVNNQKKSEKQNDVILDNKTSCEEKKGDQLISSVILNGKPVDIVDKKEEILTDSSPSETVISDQLPKDGDEDTKENKDSSEAEEVEESEGSTEGCVDVAEVTSLGGYNADCSSSCEDKTRASSCDLIVTNSAQKPSVEDEEEDIYCKTDSADRHSSSVPCRKQVFSDIFPVDEDVHLRKMYPRHDADSLQDNTLQPDPGQVMIDNHILLYLMLEIFEENEKFLKMFVTREGQNEGQTTHVFVVITAQSIYLLKQNTGDQKFIKESSIPFHELDYISLSVNSQVINIVCANRRRKFWLTTGDEEVSRSIINCLSHAMETSFFNIPKLSVLTDATSQQIAMKKYISQETKSSMYDVELHSYQLIHWEDAQLSCNQGEWTYKEGYLLHRYHDYFRGFMWKPGYFVLKDGALCMYNNKTDSKPSAFINMGIEDCTGCRRATDSDRENTIEIMLTNGDYWYIAAATPLEANEWQQSFCQAASEVMQNRGVVSNSCIGCCVLLSQNKLLMCHEDLQTNFFRTLGSANLEDVTAILQDSQISSYCILEFESQEDGVSSEQWILYFNSDQEKTKFINKLMYCWKKLFQIELPINKLDSLQLKMKCKRRVEQLTEHFSLLSS</sequence>
<dbReference type="GO" id="GO:0007030">
    <property type="term" value="P:Golgi organization"/>
    <property type="evidence" value="ECO:0007669"/>
    <property type="project" value="TreeGrafter"/>
</dbReference>
<keyword evidence="3" id="KW-0963">Cytoplasm</keyword>
<dbReference type="InterPro" id="IPR047327">
    <property type="entry name" value="RUN_PLEKHM2"/>
</dbReference>
<dbReference type="Pfam" id="PF02759">
    <property type="entry name" value="RUN"/>
    <property type="match status" value="1"/>
</dbReference>
<evidence type="ECO:0000256" key="5">
    <source>
        <dbReference type="SAM" id="MobiDB-lite"/>
    </source>
</evidence>
<reference evidence="9" key="1">
    <citation type="submission" date="2025-08" db="UniProtKB">
        <authorList>
            <consortium name="RefSeq"/>
        </authorList>
    </citation>
    <scope>IDENTIFICATION</scope>
</reference>
<organism evidence="8 9">
    <name type="scientific">Octopus sinensis</name>
    <name type="common">East Asian common octopus</name>
    <dbReference type="NCBI Taxonomy" id="2607531"/>
    <lineage>
        <taxon>Eukaryota</taxon>
        <taxon>Metazoa</taxon>
        <taxon>Spiralia</taxon>
        <taxon>Lophotrochozoa</taxon>
        <taxon>Mollusca</taxon>
        <taxon>Cephalopoda</taxon>
        <taxon>Coleoidea</taxon>
        <taxon>Octopodiformes</taxon>
        <taxon>Octopoda</taxon>
        <taxon>Incirrata</taxon>
        <taxon>Octopodidae</taxon>
        <taxon>Octopus</taxon>
    </lineage>
</organism>
<dbReference type="InterPro" id="IPR053015">
    <property type="entry name" value="PH_domain-containing_M2"/>
</dbReference>
<dbReference type="PROSITE" id="PS50826">
    <property type="entry name" value="RUN"/>
    <property type="match status" value="1"/>
</dbReference>
<dbReference type="GO" id="GO:0010008">
    <property type="term" value="C:endosome membrane"/>
    <property type="evidence" value="ECO:0007669"/>
    <property type="project" value="TreeGrafter"/>
</dbReference>
<proteinExistence type="predicted"/>
<dbReference type="SMART" id="SM00593">
    <property type="entry name" value="RUN"/>
    <property type="match status" value="1"/>
</dbReference>
<evidence type="ECO:0000256" key="2">
    <source>
        <dbReference type="ARBA" id="ARBA00004656"/>
    </source>
</evidence>
<dbReference type="GO" id="GO:0032880">
    <property type="term" value="P:regulation of protein localization"/>
    <property type="evidence" value="ECO:0007669"/>
    <property type="project" value="TreeGrafter"/>
</dbReference>
<dbReference type="InterPro" id="IPR037213">
    <property type="entry name" value="Run_dom_sf"/>
</dbReference>
<dbReference type="RefSeq" id="XP_029651221.1">
    <property type="nucleotide sequence ID" value="XM_029795361.2"/>
</dbReference>
<dbReference type="GO" id="GO:0005765">
    <property type="term" value="C:lysosomal membrane"/>
    <property type="evidence" value="ECO:0007669"/>
    <property type="project" value="UniProtKB-SubCell"/>
</dbReference>
<evidence type="ECO:0000259" key="6">
    <source>
        <dbReference type="PROSITE" id="PS50003"/>
    </source>
</evidence>
<dbReference type="SMART" id="SM00233">
    <property type="entry name" value="PH"/>
    <property type="match status" value="1"/>
</dbReference>
<dbReference type="Pfam" id="PF23142">
    <property type="entry name" value="PH_PLEKHM2"/>
    <property type="match status" value="1"/>
</dbReference>
<dbReference type="AlphaFoldDB" id="A0A6P7TQJ5"/>
<evidence type="ECO:0000256" key="3">
    <source>
        <dbReference type="ARBA" id="ARBA00022490"/>
    </source>
</evidence>
<dbReference type="GO" id="GO:0032418">
    <property type="term" value="P:lysosome localization"/>
    <property type="evidence" value="ECO:0007669"/>
    <property type="project" value="TreeGrafter"/>
</dbReference>
<dbReference type="KEGG" id="osn:115224459"/>
<keyword evidence="8" id="KW-1185">Reference proteome</keyword>
<evidence type="ECO:0000313" key="9">
    <source>
        <dbReference type="RefSeq" id="XP_029651221.1"/>
    </source>
</evidence>
<evidence type="ECO:0000256" key="4">
    <source>
        <dbReference type="ARBA" id="ARBA00023228"/>
    </source>
</evidence>
<evidence type="ECO:0000313" key="8">
    <source>
        <dbReference type="Proteomes" id="UP000515154"/>
    </source>
</evidence>
<dbReference type="Proteomes" id="UP000515154">
    <property type="component" value="Linkage group LG25"/>
</dbReference>
<evidence type="ECO:0000259" key="7">
    <source>
        <dbReference type="PROSITE" id="PS50826"/>
    </source>
</evidence>
<dbReference type="FunFam" id="1.20.58.900:FF:000004">
    <property type="entry name" value="pleckstrin homology domain-containing family M member 2 isoform X2"/>
    <property type="match status" value="1"/>
</dbReference>
<feature type="region of interest" description="Disordered" evidence="5">
    <location>
        <begin position="471"/>
        <end position="512"/>
    </location>
</feature>
<dbReference type="GO" id="GO:0019894">
    <property type="term" value="F:kinesin binding"/>
    <property type="evidence" value="ECO:0007669"/>
    <property type="project" value="TreeGrafter"/>
</dbReference>
<dbReference type="Gene3D" id="2.30.29.30">
    <property type="entry name" value="Pleckstrin-homology domain (PH domain)/Phosphotyrosine-binding domain (PTB)"/>
    <property type="match status" value="1"/>
</dbReference>
<dbReference type="Pfam" id="PF00169">
    <property type="entry name" value="PH"/>
    <property type="match status" value="1"/>
</dbReference>
<feature type="compositionally biased region" description="Polar residues" evidence="5">
    <location>
        <begin position="471"/>
        <end position="481"/>
    </location>
</feature>
<comment type="subcellular location">
    <subcellularLocation>
        <location evidence="1">Cytoplasm</location>
    </subcellularLocation>
    <subcellularLocation>
        <location evidence="2">Lysosome membrane</location>
    </subcellularLocation>
</comment>
<name>A0A6P7TQJ5_9MOLL</name>
<dbReference type="CDD" id="cd17680">
    <property type="entry name" value="RUN_PLEKHM2"/>
    <property type="match status" value="1"/>
</dbReference>
<dbReference type="Gene3D" id="1.20.58.900">
    <property type="match status" value="1"/>
</dbReference>
<dbReference type="InterPro" id="IPR011993">
    <property type="entry name" value="PH-like_dom_sf"/>
</dbReference>
<protein>
    <submittedName>
        <fullName evidence="9">Pleckstrin homology domain-containing family M member 2</fullName>
    </submittedName>
</protein>
<feature type="domain" description="PH" evidence="6">
    <location>
        <begin position="795"/>
        <end position="896"/>
    </location>
</feature>
<feature type="domain" description="RUN" evidence="7">
    <location>
        <begin position="44"/>
        <end position="166"/>
    </location>
</feature>
<dbReference type="InterPro" id="IPR004012">
    <property type="entry name" value="Run_dom"/>
</dbReference>
<dbReference type="PROSITE" id="PS50003">
    <property type="entry name" value="PH_DOMAIN"/>
    <property type="match status" value="1"/>
</dbReference>
<dbReference type="PANTHER" id="PTHR46556">
    <property type="entry name" value="PLECKSTRIN HOMOLOGY DOMAIN-CONTAINING FAMILY M MEMBER 2"/>
    <property type="match status" value="1"/>
</dbReference>
<dbReference type="InterPro" id="IPR057288">
    <property type="entry name" value="PH_PLEKHM2"/>
</dbReference>
<dbReference type="PANTHER" id="PTHR46556:SF1">
    <property type="entry name" value="PLECKSTRIN HOMOLOGY DOMAIN-CONTAINING FAMILY M MEMBER 2"/>
    <property type="match status" value="1"/>
</dbReference>
<evidence type="ECO:0000256" key="1">
    <source>
        <dbReference type="ARBA" id="ARBA00004496"/>
    </source>
</evidence>
<dbReference type="SUPFAM" id="SSF50729">
    <property type="entry name" value="PH domain-like"/>
    <property type="match status" value="1"/>
</dbReference>